<keyword evidence="5" id="KW-1185">Reference proteome</keyword>
<dbReference type="InterPro" id="IPR013083">
    <property type="entry name" value="Znf_RING/FYVE/PHD"/>
</dbReference>
<dbReference type="GO" id="GO:0061630">
    <property type="term" value="F:ubiquitin protein ligase activity"/>
    <property type="evidence" value="ECO:0007669"/>
    <property type="project" value="TreeGrafter"/>
</dbReference>
<dbReference type="Gene3D" id="3.30.40.10">
    <property type="entry name" value="Zinc/RING finger domain, C3HC4 (zinc finger)"/>
    <property type="match status" value="1"/>
</dbReference>
<dbReference type="Proteomes" id="UP000515158">
    <property type="component" value="Unplaced"/>
</dbReference>
<dbReference type="OrthoDB" id="24526at2759"/>
<keyword evidence="1" id="KW-0479">Metal-binding</keyword>
<feature type="region of interest" description="Disordered" evidence="4">
    <location>
        <begin position="167"/>
        <end position="231"/>
    </location>
</feature>
<dbReference type="RefSeq" id="XP_034253985.1">
    <property type="nucleotide sequence ID" value="XM_034398094.1"/>
</dbReference>
<dbReference type="GO" id="GO:0010468">
    <property type="term" value="P:regulation of gene expression"/>
    <property type="evidence" value="ECO:0007669"/>
    <property type="project" value="TreeGrafter"/>
</dbReference>
<dbReference type="InterPro" id="IPR036443">
    <property type="entry name" value="Znf_RanBP2_sf"/>
</dbReference>
<evidence type="ECO:0000256" key="2">
    <source>
        <dbReference type="ARBA" id="ARBA00022771"/>
    </source>
</evidence>
<feature type="compositionally biased region" description="Low complexity" evidence="4">
    <location>
        <begin position="85"/>
        <end position="95"/>
    </location>
</feature>
<organism evidence="6">
    <name type="scientific">Thrips palmi</name>
    <name type="common">Melon thrips</name>
    <dbReference type="NCBI Taxonomy" id="161013"/>
    <lineage>
        <taxon>Eukaryota</taxon>
        <taxon>Metazoa</taxon>
        <taxon>Ecdysozoa</taxon>
        <taxon>Arthropoda</taxon>
        <taxon>Hexapoda</taxon>
        <taxon>Insecta</taxon>
        <taxon>Pterygota</taxon>
        <taxon>Neoptera</taxon>
        <taxon>Paraneoptera</taxon>
        <taxon>Thysanoptera</taxon>
        <taxon>Terebrantia</taxon>
        <taxon>Thripoidea</taxon>
        <taxon>Thripidae</taxon>
        <taxon>Thrips</taxon>
    </lineage>
</organism>
<dbReference type="InParanoid" id="A0A6P9A8W9"/>
<dbReference type="KEGG" id="tpal:117652893"/>
<evidence type="ECO:0000256" key="1">
    <source>
        <dbReference type="ARBA" id="ARBA00022723"/>
    </source>
</evidence>
<dbReference type="AlphaFoldDB" id="A0A6P9A8W9"/>
<evidence type="ECO:0000256" key="4">
    <source>
        <dbReference type="SAM" id="MobiDB-lite"/>
    </source>
</evidence>
<dbReference type="PANTHER" id="PTHR46858:SF5">
    <property type="entry name" value="E3 UBIQUITIN-PROTEIN LIGASE APD1-RELATED"/>
    <property type="match status" value="1"/>
</dbReference>
<keyword evidence="2" id="KW-0863">Zinc-finger</keyword>
<dbReference type="GeneID" id="117652893"/>
<sequence length="297" mass="32658">MNLNVFVRMAECMKRSFDEVDGGRLPKFARLSQPTNIRLATESEMSDIESESELSFQMNETASARDTSDTSSKSEDSEYTLASLSEGEVSEVSSGPDDVCVVGTFDQLVSEFGSDLSVVADLSDFSDRSSDPEISRADYWKCVQCGTTNKNPCFRLCIRCFRERKSGLPPQPRPKSRKLTSSQSSSGGLSSQQSGSVSLFKPSQCKSSPESESPVEAQDSGLGLSQPGSDFSDNAEPKCGCCFQSPVDSIFLHGDVAHQIYCYKCSQKIWKERKRCPCCNRISKVVKVYRGPMIGEH</sequence>
<protein>
    <submittedName>
        <fullName evidence="6">E3 ubiquitin-protein ligase Mdm2-like</fullName>
    </submittedName>
</protein>
<reference evidence="6" key="1">
    <citation type="submission" date="2025-08" db="UniProtKB">
        <authorList>
            <consortium name="RefSeq"/>
        </authorList>
    </citation>
    <scope>IDENTIFICATION</scope>
    <source>
        <tissue evidence="6">Total insect</tissue>
    </source>
</reference>
<dbReference type="GO" id="GO:0016567">
    <property type="term" value="P:protein ubiquitination"/>
    <property type="evidence" value="ECO:0007669"/>
    <property type="project" value="TreeGrafter"/>
</dbReference>
<name>A0A6P9A8W9_THRPL</name>
<feature type="compositionally biased region" description="Low complexity" evidence="4">
    <location>
        <begin position="179"/>
        <end position="199"/>
    </location>
</feature>
<proteinExistence type="predicted"/>
<evidence type="ECO:0000313" key="5">
    <source>
        <dbReference type="Proteomes" id="UP000515158"/>
    </source>
</evidence>
<feature type="compositionally biased region" description="Basic and acidic residues" evidence="4">
    <location>
        <begin position="66"/>
        <end position="76"/>
    </location>
</feature>
<dbReference type="GO" id="GO:0008270">
    <property type="term" value="F:zinc ion binding"/>
    <property type="evidence" value="ECO:0007669"/>
    <property type="project" value="UniProtKB-KW"/>
</dbReference>
<dbReference type="SUPFAM" id="SSF90209">
    <property type="entry name" value="Ran binding protein zinc finger-like"/>
    <property type="match status" value="1"/>
</dbReference>
<evidence type="ECO:0000256" key="3">
    <source>
        <dbReference type="ARBA" id="ARBA00022833"/>
    </source>
</evidence>
<dbReference type="Pfam" id="PF13920">
    <property type="entry name" value="zf-C3HC4_3"/>
    <property type="match status" value="1"/>
</dbReference>
<dbReference type="Gene3D" id="2.30.30.380">
    <property type="entry name" value="Zn-finger domain of Sec23/24"/>
    <property type="match status" value="1"/>
</dbReference>
<keyword evidence="3" id="KW-0862">Zinc</keyword>
<dbReference type="PANTHER" id="PTHR46858">
    <property type="entry name" value="OS05G0521000 PROTEIN"/>
    <property type="match status" value="1"/>
</dbReference>
<gene>
    <name evidence="6" type="primary">LOC117652893</name>
</gene>
<accession>A0A6P9A8W9</accession>
<feature type="region of interest" description="Disordered" evidence="4">
    <location>
        <begin position="43"/>
        <end position="95"/>
    </location>
</feature>
<dbReference type="GO" id="GO:0043066">
    <property type="term" value="P:negative regulation of apoptotic process"/>
    <property type="evidence" value="ECO:0007669"/>
    <property type="project" value="TreeGrafter"/>
</dbReference>
<evidence type="ECO:0000313" key="6">
    <source>
        <dbReference type="RefSeq" id="XP_034253985.1"/>
    </source>
</evidence>